<organism evidence="1 2">
    <name type="scientific">Rhizophagus irregularis</name>
    <dbReference type="NCBI Taxonomy" id="588596"/>
    <lineage>
        <taxon>Eukaryota</taxon>
        <taxon>Fungi</taxon>
        <taxon>Fungi incertae sedis</taxon>
        <taxon>Mucoromycota</taxon>
        <taxon>Glomeromycotina</taxon>
        <taxon>Glomeromycetes</taxon>
        <taxon>Glomerales</taxon>
        <taxon>Glomeraceae</taxon>
        <taxon>Rhizophagus</taxon>
    </lineage>
</organism>
<dbReference type="EMBL" id="CAGKOT010000061">
    <property type="protein sequence ID" value="CAB5388373.1"/>
    <property type="molecule type" value="Genomic_DNA"/>
</dbReference>
<sequence>MIRCYFSTERIIIPYDGKQSLDIHFWLACVFDKNQGIILGRENHHEGIDPVSRVLDILTGGDTNIILTEI</sequence>
<name>A0A915ZSP7_9GLOM</name>
<comment type="caution">
    <text evidence="1">The sequence shown here is derived from an EMBL/GenBank/DDBJ whole genome shotgun (WGS) entry which is preliminary data.</text>
</comment>
<gene>
    <name evidence="1" type="ORF">CHRIB12_LOCUS20561</name>
</gene>
<dbReference type="Proteomes" id="UP000684084">
    <property type="component" value="Unassembled WGS sequence"/>
</dbReference>
<protein>
    <submittedName>
        <fullName evidence="1">Uncharacterized protein</fullName>
    </submittedName>
</protein>
<reference evidence="1" key="1">
    <citation type="submission" date="2020-05" db="EMBL/GenBank/DDBJ databases">
        <authorList>
            <person name="Rincon C."/>
            <person name="Sanders R I."/>
            <person name="Robbins C."/>
            <person name="Chaturvedi A."/>
        </authorList>
    </citation>
    <scope>NUCLEOTIDE SEQUENCE</scope>
    <source>
        <strain evidence="1">CHB12</strain>
    </source>
</reference>
<dbReference type="AlphaFoldDB" id="A0A915ZSP7"/>
<evidence type="ECO:0000313" key="1">
    <source>
        <dbReference type="EMBL" id="CAB5388373.1"/>
    </source>
</evidence>
<accession>A0A915ZSP7</accession>
<evidence type="ECO:0000313" key="2">
    <source>
        <dbReference type="Proteomes" id="UP000684084"/>
    </source>
</evidence>
<proteinExistence type="predicted"/>